<dbReference type="EMBL" id="JANUBL010000011">
    <property type="protein sequence ID" value="MCS4122835.1"/>
    <property type="molecule type" value="Genomic_DNA"/>
</dbReference>
<comment type="caution">
    <text evidence="7">The sequence shown here is derived from an EMBL/GenBank/DDBJ whole genome shotgun (WGS) entry which is preliminary data.</text>
</comment>
<dbReference type="PANTHER" id="PTHR11076:SF34">
    <property type="entry name" value="PROTEIN UMUC"/>
    <property type="match status" value="1"/>
</dbReference>
<keyword evidence="5" id="KW-0742">SOS response</keyword>
<dbReference type="InterPro" id="IPR043128">
    <property type="entry name" value="Rev_trsase/Diguanyl_cyclase"/>
</dbReference>
<dbReference type="InterPro" id="IPR017961">
    <property type="entry name" value="DNA_pol_Y-fam_little_finger"/>
</dbReference>
<protein>
    <submittedName>
        <fullName evidence="7">DNA polymerase V</fullName>
    </submittedName>
</protein>
<dbReference type="Proteomes" id="UP001155144">
    <property type="component" value="Unassembled WGS sequence"/>
</dbReference>
<dbReference type="SUPFAM" id="SSF56672">
    <property type="entry name" value="DNA/RNA polymerases"/>
    <property type="match status" value="1"/>
</dbReference>
<evidence type="ECO:0000256" key="2">
    <source>
        <dbReference type="ARBA" id="ARBA00022763"/>
    </source>
</evidence>
<reference evidence="7" key="1">
    <citation type="submission" date="2022-08" db="EMBL/GenBank/DDBJ databases">
        <title>Genomic Encyclopedia of Type Strains, Phase V (KMG-V): Genome sequencing to study the core and pangenomes of soil and plant-associated prokaryotes.</title>
        <authorList>
            <person name="Whitman W."/>
        </authorList>
    </citation>
    <scope>NUCLEOTIDE SEQUENCE</scope>
    <source>
        <strain evidence="7">SP3026</strain>
    </source>
</reference>
<feature type="domain" description="UmuC" evidence="6">
    <location>
        <begin position="5"/>
        <end position="192"/>
    </location>
</feature>
<sequence length="435" mass="48447">MDHVFALIDCENFYVSCERVFDPSLRGTPVAVLSNNDGRVIARSEEVKEAGVPMGAPLFKWEETLGEIGAEILSSNYTLYGDMSRRVHSLIEEEALALERYSIDEAFAALPELYRENLSRVADRLRRRIREHVGIPVRVGVGPTKTLAKVADLNGKARKRAGWGQGVYVCPDEPKREELLQRVPVGDIWGIGSAYEEKLQQKGVASAAGFRALPGPWIRSEMTVVGLRTAWELRGRSCLDLELVCHEGSPARKTLVRSRSFGKRVESKANLREALAKHAQRAAEKLREEGLVAKGIKVFITTKWFGDPPHYSNGVAGALPEHTARASAFAKASRRLLEPIYQGGHGYKKAGVCLYDVRPSRPHQESLFGQGRKEGEDLMEAVDQINRKHGKGAVGLAAAGLPEGKRHLEREWTMKRQNQSPRYTTRWDELPVAHT</sequence>
<dbReference type="InterPro" id="IPR001126">
    <property type="entry name" value="UmuC"/>
</dbReference>
<dbReference type="InterPro" id="IPR043502">
    <property type="entry name" value="DNA/RNA_pol_sf"/>
</dbReference>
<dbReference type="Gene3D" id="3.40.1170.60">
    <property type="match status" value="1"/>
</dbReference>
<dbReference type="PROSITE" id="PS50173">
    <property type="entry name" value="UMUC"/>
    <property type="match status" value="1"/>
</dbReference>
<dbReference type="Pfam" id="PF11799">
    <property type="entry name" value="IMS_C"/>
    <property type="match status" value="1"/>
</dbReference>
<keyword evidence="3" id="KW-0741">SOS mutagenesis</keyword>
<dbReference type="AlphaFoldDB" id="A0A9X2V7T1"/>
<evidence type="ECO:0000259" key="6">
    <source>
        <dbReference type="PROSITE" id="PS50173"/>
    </source>
</evidence>
<accession>A0A9X2V7T1</accession>
<dbReference type="RefSeq" id="WP_259040508.1">
    <property type="nucleotide sequence ID" value="NZ_JANUBL010000011.1"/>
</dbReference>
<evidence type="ECO:0000256" key="3">
    <source>
        <dbReference type="ARBA" id="ARBA00023199"/>
    </source>
</evidence>
<comment type="similarity">
    <text evidence="1">Belongs to the DNA polymerase type-Y family.</text>
</comment>
<dbReference type="Gene3D" id="3.30.1490.100">
    <property type="entry name" value="DNA polymerase, Y-family, little finger domain"/>
    <property type="match status" value="1"/>
</dbReference>
<dbReference type="Pfam" id="PF11798">
    <property type="entry name" value="IMS_HHH"/>
    <property type="match status" value="1"/>
</dbReference>
<evidence type="ECO:0000256" key="1">
    <source>
        <dbReference type="ARBA" id="ARBA00010945"/>
    </source>
</evidence>
<dbReference type="InterPro" id="IPR024728">
    <property type="entry name" value="PolY_HhH_motif"/>
</dbReference>
<dbReference type="Gene3D" id="3.30.70.270">
    <property type="match status" value="1"/>
</dbReference>
<dbReference type="Pfam" id="PF13438">
    <property type="entry name" value="DUF4113"/>
    <property type="match status" value="1"/>
</dbReference>
<proteinExistence type="inferred from homology"/>
<evidence type="ECO:0000256" key="5">
    <source>
        <dbReference type="ARBA" id="ARBA00023236"/>
    </source>
</evidence>
<dbReference type="GO" id="GO:0042276">
    <property type="term" value="P:error-prone translesion synthesis"/>
    <property type="evidence" value="ECO:0007669"/>
    <property type="project" value="TreeGrafter"/>
</dbReference>
<dbReference type="PANTHER" id="PTHR11076">
    <property type="entry name" value="DNA REPAIR POLYMERASE UMUC / TRANSFERASE FAMILY MEMBER"/>
    <property type="match status" value="1"/>
</dbReference>
<dbReference type="InterPro" id="IPR025188">
    <property type="entry name" value="DUF4113"/>
</dbReference>
<dbReference type="InterPro" id="IPR036775">
    <property type="entry name" value="DNA_pol_Y-fam_lit_finger_sf"/>
</dbReference>
<keyword evidence="4" id="KW-0234">DNA repair</keyword>
<dbReference type="GO" id="GO:0009432">
    <property type="term" value="P:SOS response"/>
    <property type="evidence" value="ECO:0007669"/>
    <property type="project" value="UniProtKB-KW"/>
</dbReference>
<dbReference type="GO" id="GO:0003684">
    <property type="term" value="F:damaged DNA binding"/>
    <property type="evidence" value="ECO:0007669"/>
    <property type="project" value="InterPro"/>
</dbReference>
<evidence type="ECO:0000256" key="4">
    <source>
        <dbReference type="ARBA" id="ARBA00023204"/>
    </source>
</evidence>
<evidence type="ECO:0000313" key="8">
    <source>
        <dbReference type="Proteomes" id="UP001155144"/>
    </source>
</evidence>
<dbReference type="CDD" id="cd01700">
    <property type="entry name" value="PolY_Pol_V_umuC"/>
    <property type="match status" value="1"/>
</dbReference>
<evidence type="ECO:0000313" key="7">
    <source>
        <dbReference type="EMBL" id="MCS4122835.1"/>
    </source>
</evidence>
<dbReference type="Pfam" id="PF00817">
    <property type="entry name" value="IMS"/>
    <property type="match status" value="1"/>
</dbReference>
<dbReference type="InterPro" id="IPR050116">
    <property type="entry name" value="DNA_polymerase-Y"/>
</dbReference>
<dbReference type="GO" id="GO:0005829">
    <property type="term" value="C:cytosol"/>
    <property type="evidence" value="ECO:0007669"/>
    <property type="project" value="TreeGrafter"/>
</dbReference>
<dbReference type="GO" id="GO:0006281">
    <property type="term" value="P:DNA repair"/>
    <property type="evidence" value="ECO:0007669"/>
    <property type="project" value="UniProtKB-KW"/>
</dbReference>
<keyword evidence="2" id="KW-0227">DNA damage</keyword>
<name>A0A9X2V7T1_9BACT</name>
<dbReference type="GO" id="GO:0003887">
    <property type="term" value="F:DNA-directed DNA polymerase activity"/>
    <property type="evidence" value="ECO:0007669"/>
    <property type="project" value="TreeGrafter"/>
</dbReference>
<gene>
    <name evidence="7" type="ORF">GGP45_003203</name>
</gene>
<organism evidence="7 8">
    <name type="scientific">Salinibacter ruber</name>
    <dbReference type="NCBI Taxonomy" id="146919"/>
    <lineage>
        <taxon>Bacteria</taxon>
        <taxon>Pseudomonadati</taxon>
        <taxon>Rhodothermota</taxon>
        <taxon>Rhodothermia</taxon>
        <taxon>Rhodothermales</taxon>
        <taxon>Salinibacteraceae</taxon>
        <taxon>Salinibacter</taxon>
    </lineage>
</organism>